<evidence type="ECO:0000313" key="1">
    <source>
        <dbReference type="EMBL" id="VCW84192.1"/>
    </source>
</evidence>
<sequence>GWRGPRRPVPGLRQHDLLAGAGGRGRLALLHRHQYSGYEDTDPKVVKKTKEMIHTKRPPCLTSTDSGICRGDGSVELYSLQC</sequence>
<gene>
    <name evidence="1" type="ORF">BN2614_LOCUS5</name>
</gene>
<reference evidence="1 2" key="1">
    <citation type="submission" date="2018-10" db="EMBL/GenBank/DDBJ databases">
        <authorList>
            <person name="Ekblom R."/>
            <person name="Jareborg N."/>
        </authorList>
    </citation>
    <scope>NUCLEOTIDE SEQUENCE [LARGE SCALE GENOMIC DNA]</scope>
    <source>
        <tissue evidence="1">Muscle</tissue>
    </source>
</reference>
<comment type="caution">
    <text evidence="1">The sequence shown here is derived from an EMBL/GenBank/DDBJ whole genome shotgun (WGS) entry which is preliminary data.</text>
</comment>
<protein>
    <submittedName>
        <fullName evidence="1">Uncharacterized protein</fullName>
    </submittedName>
</protein>
<proteinExistence type="predicted"/>
<evidence type="ECO:0000313" key="2">
    <source>
        <dbReference type="Proteomes" id="UP000269945"/>
    </source>
</evidence>
<dbReference type="Proteomes" id="UP000269945">
    <property type="component" value="Unassembled WGS sequence"/>
</dbReference>
<accession>A0A9X9LS26</accession>
<name>A0A9X9LS26_GULGU</name>
<feature type="non-terminal residue" evidence="1">
    <location>
        <position position="1"/>
    </location>
</feature>
<keyword evidence="2" id="KW-1185">Reference proteome</keyword>
<dbReference type="EMBL" id="CYRY02013662">
    <property type="protein sequence ID" value="VCW84192.1"/>
    <property type="molecule type" value="Genomic_DNA"/>
</dbReference>
<organism evidence="1 2">
    <name type="scientific">Gulo gulo</name>
    <name type="common">Wolverine</name>
    <name type="synonym">Gluton</name>
    <dbReference type="NCBI Taxonomy" id="48420"/>
    <lineage>
        <taxon>Eukaryota</taxon>
        <taxon>Metazoa</taxon>
        <taxon>Chordata</taxon>
        <taxon>Craniata</taxon>
        <taxon>Vertebrata</taxon>
        <taxon>Euteleostomi</taxon>
        <taxon>Mammalia</taxon>
        <taxon>Eutheria</taxon>
        <taxon>Laurasiatheria</taxon>
        <taxon>Carnivora</taxon>
        <taxon>Caniformia</taxon>
        <taxon>Musteloidea</taxon>
        <taxon>Mustelidae</taxon>
        <taxon>Guloninae</taxon>
        <taxon>Gulo</taxon>
    </lineage>
</organism>
<dbReference type="AlphaFoldDB" id="A0A9X9LS26"/>